<keyword evidence="3" id="KW-1185">Reference proteome</keyword>
<organism evidence="2 3">
    <name type="scientific">Tulasnella calospora MUT 4182</name>
    <dbReference type="NCBI Taxonomy" id="1051891"/>
    <lineage>
        <taxon>Eukaryota</taxon>
        <taxon>Fungi</taxon>
        <taxon>Dikarya</taxon>
        <taxon>Basidiomycota</taxon>
        <taxon>Agaricomycotina</taxon>
        <taxon>Agaricomycetes</taxon>
        <taxon>Cantharellales</taxon>
        <taxon>Tulasnellaceae</taxon>
        <taxon>Tulasnella</taxon>
    </lineage>
</organism>
<sequence>MQRFARALHDRFDGLRLSIRSPKPRTPTINESTEENGEDANAHQGATADFSEETVAKTISQWQRLDALLGFRICPSEIKFTSSHSHGSGGKADVGQATVRREGETDEQLVAVKKHRYFRTIDKKKFANWR</sequence>
<proteinExistence type="predicted"/>
<name>A0A0C3PWR7_9AGAM</name>
<dbReference type="EMBL" id="KN823218">
    <property type="protein sequence ID" value="KIO19495.1"/>
    <property type="molecule type" value="Genomic_DNA"/>
</dbReference>
<dbReference type="Proteomes" id="UP000054248">
    <property type="component" value="Unassembled WGS sequence"/>
</dbReference>
<feature type="region of interest" description="Disordered" evidence="1">
    <location>
        <begin position="15"/>
        <end position="51"/>
    </location>
</feature>
<feature type="region of interest" description="Disordered" evidence="1">
    <location>
        <begin position="81"/>
        <end position="104"/>
    </location>
</feature>
<evidence type="ECO:0000256" key="1">
    <source>
        <dbReference type="SAM" id="MobiDB-lite"/>
    </source>
</evidence>
<reference evidence="3" key="2">
    <citation type="submission" date="2015-01" db="EMBL/GenBank/DDBJ databases">
        <title>Evolutionary Origins and Diversification of the Mycorrhizal Mutualists.</title>
        <authorList>
            <consortium name="DOE Joint Genome Institute"/>
            <consortium name="Mycorrhizal Genomics Consortium"/>
            <person name="Kohler A."/>
            <person name="Kuo A."/>
            <person name="Nagy L.G."/>
            <person name="Floudas D."/>
            <person name="Copeland A."/>
            <person name="Barry K.W."/>
            <person name="Cichocki N."/>
            <person name="Veneault-Fourrey C."/>
            <person name="LaButti K."/>
            <person name="Lindquist E.A."/>
            <person name="Lipzen A."/>
            <person name="Lundell T."/>
            <person name="Morin E."/>
            <person name="Murat C."/>
            <person name="Riley R."/>
            <person name="Ohm R."/>
            <person name="Sun H."/>
            <person name="Tunlid A."/>
            <person name="Henrissat B."/>
            <person name="Grigoriev I.V."/>
            <person name="Hibbett D.S."/>
            <person name="Martin F."/>
        </authorList>
    </citation>
    <scope>NUCLEOTIDE SEQUENCE [LARGE SCALE GENOMIC DNA]</scope>
    <source>
        <strain evidence="3">MUT 4182</strain>
    </source>
</reference>
<dbReference type="OrthoDB" id="3299130at2759"/>
<reference evidence="2 3" key="1">
    <citation type="submission" date="2014-04" db="EMBL/GenBank/DDBJ databases">
        <authorList>
            <consortium name="DOE Joint Genome Institute"/>
            <person name="Kuo A."/>
            <person name="Girlanda M."/>
            <person name="Perotto S."/>
            <person name="Kohler A."/>
            <person name="Nagy L.G."/>
            <person name="Floudas D."/>
            <person name="Copeland A."/>
            <person name="Barry K.W."/>
            <person name="Cichocki N."/>
            <person name="Veneault-Fourrey C."/>
            <person name="LaButti K."/>
            <person name="Lindquist E.A."/>
            <person name="Lipzen A."/>
            <person name="Lundell T."/>
            <person name="Morin E."/>
            <person name="Murat C."/>
            <person name="Sun H."/>
            <person name="Tunlid A."/>
            <person name="Henrissat B."/>
            <person name="Grigoriev I.V."/>
            <person name="Hibbett D.S."/>
            <person name="Martin F."/>
            <person name="Nordberg H.P."/>
            <person name="Cantor M.N."/>
            <person name="Hua S.X."/>
        </authorList>
    </citation>
    <scope>NUCLEOTIDE SEQUENCE [LARGE SCALE GENOMIC DNA]</scope>
    <source>
        <strain evidence="2 3">MUT 4182</strain>
    </source>
</reference>
<gene>
    <name evidence="2" type="ORF">M407DRAFT_30863</name>
</gene>
<accession>A0A0C3PWR7</accession>
<dbReference type="HOGENOM" id="CLU_000288_7_13_1"/>
<dbReference type="AlphaFoldDB" id="A0A0C3PWR7"/>
<protein>
    <submittedName>
        <fullName evidence="2">Uncharacterized protein</fullName>
    </submittedName>
</protein>
<evidence type="ECO:0000313" key="3">
    <source>
        <dbReference type="Proteomes" id="UP000054248"/>
    </source>
</evidence>
<evidence type="ECO:0000313" key="2">
    <source>
        <dbReference type="EMBL" id="KIO19495.1"/>
    </source>
</evidence>